<dbReference type="InterPro" id="IPR036864">
    <property type="entry name" value="Zn2-C6_fun-type_DNA-bd_sf"/>
</dbReference>
<sequence>MSPISTAISNGSPSPPPVCTSDASLCYFQVMSETADSPRRISQANAHRPPQHRRRVWRACETCRKKKVKCDGSDPCRPCLSYGTQCTYPDATVQRGDEGESSDMFGTRLRSLEEMVARLVEVQSNQIQQQEQRELLPSPTIQDEQPTLEALHPHIEPPPGVMDTEPLQLDGLYSPNLQDLLLSSAIDPSFWPRVPQPVHIQTYADCFGQLEVDKNGDTRYVGLGATVCIVDNCAGLRKRIQTGLANKGYDPQESVLDSSATSPAVNASSPIAWWAGELPPAGLTDALVDRYFANIHRLFPIICEKEFRDHAQRRLAQKDGRYSGTSQEESLSLLYAVLAVASPQLSPTDPVYTLPDCWRYQGVDIGAHFFSLAISSIRSLPASLTGSPTRALDSDATQRLSRRGVLNTVMARALLSIYLTQTGMPREAWKMLSHAVRLGQDMGLHRSPCRFNLPSEQQTMRRRVWWCLYVMDRLLSMNLGRPLAIEDADCDVEIPSPTETNPSFIAMIHLCRIIGRVLRISNSVGNAARWRDPANHAELRATVDRFTAQLKEWEHEHINAVAPDTTDSTTDAEPIERSVLRSSYFATVILLFRPLMSNPHRPSPLGTQRAMRRCFEASMACISLTEGYVRVATLSHYLVLHGQTLFICVILLMHCIRLTENEETLRDAVEGCQRGIASLTGLEGVWCAARQCRAIAEEYLEFTLDVLERGNRGSCSFEHEHEQDAPRAASVHPLLGALKRTIEYGAGDGEPKRRRGERAPASASPSASPSVSSSRPCSFMVKTRTRR</sequence>
<dbReference type="GO" id="GO:0000981">
    <property type="term" value="F:DNA-binding transcription factor activity, RNA polymerase II-specific"/>
    <property type="evidence" value="ECO:0007669"/>
    <property type="project" value="InterPro"/>
</dbReference>
<keyword evidence="5" id="KW-0539">Nucleus</keyword>
<dbReference type="CDD" id="cd12148">
    <property type="entry name" value="fungal_TF_MHR"/>
    <property type="match status" value="1"/>
</dbReference>
<proteinExistence type="predicted"/>
<evidence type="ECO:0000256" key="1">
    <source>
        <dbReference type="ARBA" id="ARBA00022723"/>
    </source>
</evidence>
<dbReference type="CDD" id="cd00067">
    <property type="entry name" value="GAL4"/>
    <property type="match status" value="1"/>
</dbReference>
<dbReference type="InterPro" id="IPR050987">
    <property type="entry name" value="AtrR-like"/>
</dbReference>
<dbReference type="Gene3D" id="4.10.240.10">
    <property type="entry name" value="Zn(2)-C6 fungal-type DNA-binding domain"/>
    <property type="match status" value="1"/>
</dbReference>
<feature type="region of interest" description="Disordered" evidence="6">
    <location>
        <begin position="745"/>
        <end position="787"/>
    </location>
</feature>
<dbReference type="Pfam" id="PF04082">
    <property type="entry name" value="Fungal_trans"/>
    <property type="match status" value="1"/>
</dbReference>
<evidence type="ECO:0000313" key="7">
    <source>
        <dbReference type="EMBL" id="GFF21165.1"/>
    </source>
</evidence>
<evidence type="ECO:0000256" key="2">
    <source>
        <dbReference type="ARBA" id="ARBA00023015"/>
    </source>
</evidence>
<evidence type="ECO:0000256" key="5">
    <source>
        <dbReference type="ARBA" id="ARBA00023242"/>
    </source>
</evidence>
<evidence type="ECO:0000313" key="8">
    <source>
        <dbReference type="Proteomes" id="UP000452235"/>
    </source>
</evidence>
<accession>A0A5M3Z6X7</accession>
<keyword evidence="1" id="KW-0479">Metal-binding</keyword>
<name>A0A5M3Z6X7_ASPTE</name>
<evidence type="ECO:0000256" key="6">
    <source>
        <dbReference type="SAM" id="MobiDB-lite"/>
    </source>
</evidence>
<dbReference type="VEuPathDB" id="FungiDB:ATEG_07117"/>
<dbReference type="InterPro" id="IPR007219">
    <property type="entry name" value="XnlR_reg_dom"/>
</dbReference>
<dbReference type="OrthoDB" id="6486656at2759"/>
<protein>
    <submittedName>
        <fullName evidence="7">Uncharacterized protein</fullName>
    </submittedName>
</protein>
<dbReference type="GO" id="GO:0008270">
    <property type="term" value="F:zinc ion binding"/>
    <property type="evidence" value="ECO:0007669"/>
    <property type="project" value="InterPro"/>
</dbReference>
<keyword evidence="2" id="KW-0805">Transcription regulation</keyword>
<dbReference type="SMART" id="SM00066">
    <property type="entry name" value="GAL4"/>
    <property type="match status" value="1"/>
</dbReference>
<keyword evidence="4" id="KW-0804">Transcription</keyword>
<gene>
    <name evidence="7" type="ORF">ATEIFO6365_0014009700</name>
</gene>
<keyword evidence="8" id="KW-1185">Reference proteome</keyword>
<dbReference type="SMART" id="SM00906">
    <property type="entry name" value="Fungal_trans"/>
    <property type="match status" value="1"/>
</dbReference>
<dbReference type="PROSITE" id="PS00463">
    <property type="entry name" value="ZN2_CY6_FUNGAL_1"/>
    <property type="match status" value="1"/>
</dbReference>
<evidence type="ECO:0000256" key="3">
    <source>
        <dbReference type="ARBA" id="ARBA00023125"/>
    </source>
</evidence>
<dbReference type="GO" id="GO:0009893">
    <property type="term" value="P:positive regulation of metabolic process"/>
    <property type="evidence" value="ECO:0007669"/>
    <property type="project" value="UniProtKB-ARBA"/>
</dbReference>
<comment type="caution">
    <text evidence="7">The sequence shown here is derived from an EMBL/GenBank/DDBJ whole genome shotgun (WGS) entry which is preliminary data.</text>
</comment>
<reference evidence="7 8" key="1">
    <citation type="submission" date="2020-01" db="EMBL/GenBank/DDBJ databases">
        <title>Aspergillus terreus IFO 6365 whole genome shotgun sequence.</title>
        <authorList>
            <person name="Kanamasa S."/>
            <person name="Takahashi H."/>
        </authorList>
    </citation>
    <scope>NUCLEOTIDE SEQUENCE [LARGE SCALE GENOMIC DNA]</scope>
    <source>
        <strain evidence="7 8">IFO 6365</strain>
    </source>
</reference>
<feature type="compositionally biased region" description="Low complexity" evidence="6">
    <location>
        <begin position="759"/>
        <end position="778"/>
    </location>
</feature>
<dbReference type="Pfam" id="PF00172">
    <property type="entry name" value="Zn_clus"/>
    <property type="match status" value="1"/>
</dbReference>
<keyword evidence="3" id="KW-0238">DNA-binding</keyword>
<dbReference type="EMBL" id="BLJY01000014">
    <property type="protein sequence ID" value="GFF21165.1"/>
    <property type="molecule type" value="Genomic_DNA"/>
</dbReference>
<dbReference type="InterPro" id="IPR001138">
    <property type="entry name" value="Zn2Cys6_DnaBD"/>
</dbReference>
<dbReference type="SUPFAM" id="SSF57701">
    <property type="entry name" value="Zn2/Cys6 DNA-binding domain"/>
    <property type="match status" value="1"/>
</dbReference>
<dbReference type="Proteomes" id="UP000452235">
    <property type="component" value="Unassembled WGS sequence"/>
</dbReference>
<organism evidence="7 8">
    <name type="scientific">Aspergillus terreus</name>
    <dbReference type="NCBI Taxonomy" id="33178"/>
    <lineage>
        <taxon>Eukaryota</taxon>
        <taxon>Fungi</taxon>
        <taxon>Dikarya</taxon>
        <taxon>Ascomycota</taxon>
        <taxon>Pezizomycotina</taxon>
        <taxon>Eurotiomycetes</taxon>
        <taxon>Eurotiomycetidae</taxon>
        <taxon>Eurotiales</taxon>
        <taxon>Aspergillaceae</taxon>
        <taxon>Aspergillus</taxon>
        <taxon>Aspergillus subgen. Circumdati</taxon>
    </lineage>
</organism>
<dbReference type="GO" id="GO:0003677">
    <property type="term" value="F:DNA binding"/>
    <property type="evidence" value="ECO:0007669"/>
    <property type="project" value="UniProtKB-KW"/>
</dbReference>
<dbReference type="GO" id="GO:0006351">
    <property type="term" value="P:DNA-templated transcription"/>
    <property type="evidence" value="ECO:0007669"/>
    <property type="project" value="InterPro"/>
</dbReference>
<dbReference type="PANTHER" id="PTHR46910:SF1">
    <property type="entry name" value="MISCELLANEOUS ZN(II)2CYS6 TRANSCRIPTION FACTOR (EUROFUNG)-RELATED"/>
    <property type="match status" value="1"/>
</dbReference>
<dbReference type="PROSITE" id="PS50048">
    <property type="entry name" value="ZN2_CY6_FUNGAL_2"/>
    <property type="match status" value="1"/>
</dbReference>
<evidence type="ECO:0000256" key="4">
    <source>
        <dbReference type="ARBA" id="ARBA00023163"/>
    </source>
</evidence>
<dbReference type="PANTHER" id="PTHR46910">
    <property type="entry name" value="TRANSCRIPTION FACTOR PDR1"/>
    <property type="match status" value="1"/>
</dbReference>
<dbReference type="AlphaFoldDB" id="A0A5M3Z6X7"/>